<feature type="domain" description="Lipocalin-like" evidence="1">
    <location>
        <begin position="21"/>
        <end position="142"/>
    </location>
</feature>
<keyword evidence="3" id="KW-1185">Reference proteome</keyword>
<name>A0A2P4UCR2_9ACTN</name>
<evidence type="ECO:0000259" key="1">
    <source>
        <dbReference type="Pfam" id="PF13924"/>
    </source>
</evidence>
<reference evidence="2 3" key="1">
    <citation type="journal article" date="2017" name="Chemistry">
        <title>Isolation, Biosynthesis and Chemical Modifications of Rubterolones A-F: Rare Tropolone Alkaloids from Actinomadura sp. 5-2.</title>
        <authorList>
            <person name="Guo H."/>
            <person name="Benndorf R."/>
            <person name="Leichnitz D."/>
            <person name="Klassen J.L."/>
            <person name="Vollmers J."/>
            <person name="Gorls H."/>
            <person name="Steinacker M."/>
            <person name="Weigel C."/>
            <person name="Dahse H.M."/>
            <person name="Kaster A.K."/>
            <person name="de Beer Z.W."/>
            <person name="Poulsen M."/>
            <person name="Beemelmanns C."/>
        </authorList>
    </citation>
    <scope>NUCLEOTIDE SEQUENCE [LARGE SCALE GENOMIC DNA]</scope>
    <source>
        <strain evidence="2 3">5-2</strain>
    </source>
</reference>
<evidence type="ECO:0000313" key="2">
    <source>
        <dbReference type="EMBL" id="POM22827.1"/>
    </source>
</evidence>
<sequence>MTGPRGDAANAARVPAPPDLVGVWTLAAFHDVEADGERSEGPLGPEPRGLLIYTADGHVSVHMMRVTGTASAPGARDYMGYGGTWRIEDGRIVHTIRVTPTRPWIDTEQIRVAEPDGRDRLTLHGSARVGDAERRRVLEWRRQTGGPGS</sequence>
<dbReference type="Pfam" id="PF13924">
    <property type="entry name" value="Lipocalin_5"/>
    <property type="match status" value="1"/>
</dbReference>
<dbReference type="AlphaFoldDB" id="A0A2P4UCR2"/>
<dbReference type="InterPro" id="IPR024311">
    <property type="entry name" value="Lipocalin-like"/>
</dbReference>
<comment type="caution">
    <text evidence="2">The sequence shown here is derived from an EMBL/GenBank/DDBJ whole genome shotgun (WGS) entry which is preliminary data.</text>
</comment>
<protein>
    <recommendedName>
        <fullName evidence="1">Lipocalin-like domain-containing protein</fullName>
    </recommendedName>
</protein>
<evidence type="ECO:0000313" key="3">
    <source>
        <dbReference type="Proteomes" id="UP000242367"/>
    </source>
</evidence>
<gene>
    <name evidence="2" type="ORF">BTM25_50320</name>
</gene>
<accession>A0A2P4UCR2</accession>
<dbReference type="RefSeq" id="WP_103565509.1">
    <property type="nucleotide sequence ID" value="NZ_MTBP01000004.1"/>
</dbReference>
<dbReference type="Proteomes" id="UP000242367">
    <property type="component" value="Unassembled WGS sequence"/>
</dbReference>
<organism evidence="2 3">
    <name type="scientific">Actinomadura rubteroloni</name>
    <dbReference type="NCBI Taxonomy" id="1926885"/>
    <lineage>
        <taxon>Bacteria</taxon>
        <taxon>Bacillati</taxon>
        <taxon>Actinomycetota</taxon>
        <taxon>Actinomycetes</taxon>
        <taxon>Streptosporangiales</taxon>
        <taxon>Thermomonosporaceae</taxon>
        <taxon>Actinomadura</taxon>
    </lineage>
</organism>
<dbReference type="EMBL" id="MTBP01000004">
    <property type="protein sequence ID" value="POM22827.1"/>
    <property type="molecule type" value="Genomic_DNA"/>
</dbReference>
<proteinExistence type="predicted"/>